<dbReference type="RefSeq" id="WP_137095191.1">
    <property type="nucleotide sequence ID" value="NZ_SWMS01000006.1"/>
</dbReference>
<dbReference type="PANTHER" id="PTHR43677:SF4">
    <property type="entry name" value="QUINONE OXIDOREDUCTASE-LIKE PROTEIN 2"/>
    <property type="match status" value="1"/>
</dbReference>
<evidence type="ECO:0000313" key="3">
    <source>
        <dbReference type="Proteomes" id="UP000309992"/>
    </source>
</evidence>
<dbReference type="Gene3D" id="3.40.50.720">
    <property type="entry name" value="NAD(P)-binding Rossmann-like Domain"/>
    <property type="match status" value="1"/>
</dbReference>
<accession>A0ABY2S5B5</accession>
<dbReference type="PANTHER" id="PTHR43677">
    <property type="entry name" value="SHORT-CHAIN DEHYDROGENASE/REDUCTASE"/>
    <property type="match status" value="1"/>
</dbReference>
<reference evidence="2 3" key="1">
    <citation type="journal article" date="2015" name="Antonie Van Leeuwenhoek">
        <title>Prauserella endophytica sp. nov., an endophytic actinobacterium isolated from Tamarix taklamakanensis.</title>
        <authorList>
            <person name="Liu J.M."/>
            <person name="Habden X."/>
            <person name="Guo L."/>
            <person name="Tuo L."/>
            <person name="Jiang Z.K."/>
            <person name="Liu S.W."/>
            <person name="Liu X.F."/>
            <person name="Chen L."/>
            <person name="Li R.F."/>
            <person name="Zhang Y.Q."/>
            <person name="Sun C.H."/>
        </authorList>
    </citation>
    <scope>NUCLEOTIDE SEQUENCE [LARGE SCALE GENOMIC DNA]</scope>
    <source>
        <strain evidence="2 3">CGMCC 4.7182</strain>
    </source>
</reference>
<dbReference type="SUPFAM" id="SSF50129">
    <property type="entry name" value="GroES-like"/>
    <property type="match status" value="1"/>
</dbReference>
<comment type="caution">
    <text evidence="2">The sequence shown here is derived from an EMBL/GenBank/DDBJ whole genome shotgun (WGS) entry which is preliminary data.</text>
</comment>
<feature type="domain" description="Enoyl reductase (ER)" evidence="1">
    <location>
        <begin position="11"/>
        <end position="319"/>
    </location>
</feature>
<dbReference type="InterPro" id="IPR013149">
    <property type="entry name" value="ADH-like_C"/>
</dbReference>
<dbReference type="Proteomes" id="UP000309992">
    <property type="component" value="Unassembled WGS sequence"/>
</dbReference>
<dbReference type="InterPro" id="IPR051397">
    <property type="entry name" value="Zn-ADH-like_protein"/>
</dbReference>
<evidence type="ECO:0000259" key="1">
    <source>
        <dbReference type="SMART" id="SM00829"/>
    </source>
</evidence>
<dbReference type="SMART" id="SM00829">
    <property type="entry name" value="PKS_ER"/>
    <property type="match status" value="1"/>
</dbReference>
<keyword evidence="3" id="KW-1185">Reference proteome</keyword>
<dbReference type="SUPFAM" id="SSF51735">
    <property type="entry name" value="NAD(P)-binding Rossmann-fold domains"/>
    <property type="match status" value="1"/>
</dbReference>
<dbReference type="Pfam" id="PF08240">
    <property type="entry name" value="ADH_N"/>
    <property type="match status" value="1"/>
</dbReference>
<dbReference type="InterPro" id="IPR011032">
    <property type="entry name" value="GroES-like_sf"/>
</dbReference>
<dbReference type="InterPro" id="IPR013154">
    <property type="entry name" value="ADH-like_N"/>
</dbReference>
<dbReference type="CDD" id="cd08241">
    <property type="entry name" value="QOR1"/>
    <property type="match status" value="1"/>
</dbReference>
<proteinExistence type="predicted"/>
<dbReference type="InterPro" id="IPR036291">
    <property type="entry name" value="NAD(P)-bd_dom_sf"/>
</dbReference>
<organism evidence="2 3">
    <name type="scientific">Prauserella endophytica</name>
    <dbReference type="NCBI Taxonomy" id="1592324"/>
    <lineage>
        <taxon>Bacteria</taxon>
        <taxon>Bacillati</taxon>
        <taxon>Actinomycetota</taxon>
        <taxon>Actinomycetes</taxon>
        <taxon>Pseudonocardiales</taxon>
        <taxon>Pseudonocardiaceae</taxon>
        <taxon>Prauserella</taxon>
        <taxon>Prauserella coralliicola group</taxon>
    </lineage>
</organism>
<dbReference type="InterPro" id="IPR020843">
    <property type="entry name" value="ER"/>
</dbReference>
<evidence type="ECO:0000313" key="2">
    <source>
        <dbReference type="EMBL" id="TKG71083.1"/>
    </source>
</evidence>
<name>A0ABY2S5B5_9PSEU</name>
<protein>
    <submittedName>
        <fullName evidence="2">NADPH:quinone oxidoreductase family protein</fullName>
    </submittedName>
</protein>
<gene>
    <name evidence="2" type="ORF">FCN18_13245</name>
</gene>
<sequence>MRAQQVTELTGPSGLRLAETAEPGGGDGAVVVDIAAAGVAFPDLLQAKGLYQVRREPPFVPGMEGAGTVRSAPEGSGFEPGQRVVVVEMGGTWQEVVAADPGNVLPLPDGVPFELAAGMPLNYLTVWFALRRRARAQAGETVLVHGAAGGVGVAALDICRALGMPTIAVVSDDRKAAVAEQAGAERVVLVDGWRESVREHTAGRGVDVVVDPVGGDRFTDSLRSLAPEGRLVVLGFTGGEIPTVKVNRLLLGNTAVVGAAWGEFLRQNPGCLREQWDELAPLLAGGGLTPLWPAVRPLEEAADALRELEYRSATGKLVLRLR</sequence>
<dbReference type="EMBL" id="SWMS01000006">
    <property type="protein sequence ID" value="TKG71083.1"/>
    <property type="molecule type" value="Genomic_DNA"/>
</dbReference>
<dbReference type="Gene3D" id="3.90.180.10">
    <property type="entry name" value="Medium-chain alcohol dehydrogenases, catalytic domain"/>
    <property type="match status" value="1"/>
</dbReference>
<dbReference type="Pfam" id="PF00107">
    <property type="entry name" value="ADH_zinc_N"/>
    <property type="match status" value="1"/>
</dbReference>